<comment type="caution">
    <text evidence="1">The sequence shown here is derived from an EMBL/GenBank/DDBJ whole genome shotgun (WGS) entry which is preliminary data.</text>
</comment>
<keyword evidence="2" id="KW-1185">Reference proteome</keyword>
<evidence type="ECO:0000313" key="1">
    <source>
        <dbReference type="EMBL" id="MFC2967881.1"/>
    </source>
</evidence>
<reference evidence="2" key="1">
    <citation type="journal article" date="2019" name="Int. J. Syst. Evol. Microbiol.">
        <title>The Global Catalogue of Microorganisms (GCM) 10K type strain sequencing project: providing services to taxonomists for standard genome sequencing and annotation.</title>
        <authorList>
            <consortium name="The Broad Institute Genomics Platform"/>
            <consortium name="The Broad Institute Genome Sequencing Center for Infectious Disease"/>
            <person name="Wu L."/>
            <person name="Ma J."/>
        </authorList>
    </citation>
    <scope>NUCLEOTIDE SEQUENCE [LARGE SCALE GENOMIC DNA]</scope>
    <source>
        <strain evidence="2">KCTC 62192</strain>
    </source>
</reference>
<dbReference type="Proteomes" id="UP001595443">
    <property type="component" value="Unassembled WGS sequence"/>
</dbReference>
<dbReference type="EMBL" id="JBHRSK010000004">
    <property type="protein sequence ID" value="MFC2967881.1"/>
    <property type="molecule type" value="Genomic_DNA"/>
</dbReference>
<proteinExistence type="predicted"/>
<gene>
    <name evidence="1" type="ORF">ACFOES_07230</name>
</gene>
<protein>
    <submittedName>
        <fullName evidence="1">DUF3445 domain-containing protein</fullName>
    </submittedName>
</protein>
<dbReference type="InterPro" id="IPR021848">
    <property type="entry name" value="HODM_asu-like"/>
</dbReference>
<organism evidence="1 2">
    <name type="scientific">Acidimangrovimonas pyrenivorans</name>
    <dbReference type="NCBI Taxonomy" id="2030798"/>
    <lineage>
        <taxon>Bacteria</taxon>
        <taxon>Pseudomonadati</taxon>
        <taxon>Pseudomonadota</taxon>
        <taxon>Alphaproteobacteria</taxon>
        <taxon>Rhodobacterales</taxon>
        <taxon>Paracoccaceae</taxon>
        <taxon>Acidimangrovimonas</taxon>
    </lineage>
</organism>
<name>A0ABV7AFQ4_9RHOB</name>
<accession>A0ABV7AFQ4</accession>
<evidence type="ECO:0000313" key="2">
    <source>
        <dbReference type="Proteomes" id="UP001595443"/>
    </source>
</evidence>
<sequence length="263" mass="29484">MTTILHKHLPFAPWADPRTRRLPGILPLEPGDWLRVDEAFAGQMAERDRLIAGKPEAVHRLAPEALPAARELLALVLAELSALPGYVVGREVVTRPDGMAVKLDRDAPLLTLGRLCQEDFCLLQQQGDEHVLTGAILCFPASWTLEEKYGRPLIGIHDNVPVYDDNIARRVQRLFDAIRPGRGLWRANALLYEDPSLFHPKREADPRKKPASAPFLRSERQCLLRLPESGAVVFSIHTYLLRVEDLSEEQAAALDEHPIEVTV</sequence>
<dbReference type="Pfam" id="PF11927">
    <property type="entry name" value="HODM_asu-like"/>
    <property type="match status" value="1"/>
</dbReference>
<dbReference type="RefSeq" id="WP_377832528.1">
    <property type="nucleotide sequence ID" value="NZ_JBHRSK010000004.1"/>
</dbReference>